<evidence type="ECO:0000259" key="2">
    <source>
        <dbReference type="Pfam" id="PF01370"/>
    </source>
</evidence>
<reference evidence="4" key="1">
    <citation type="submission" date="2017-10" db="EMBL/GenBank/DDBJ databases">
        <authorList>
            <person name="Peters D.L."/>
        </authorList>
    </citation>
    <scope>NUCLEOTIDE SEQUENCE [LARGE SCALE GENOMIC DNA]</scope>
</reference>
<dbReference type="Pfam" id="PF01370">
    <property type="entry name" value="Epimerase"/>
    <property type="match status" value="1"/>
</dbReference>
<dbReference type="InterPro" id="IPR001509">
    <property type="entry name" value="Epimerase_deHydtase"/>
</dbReference>
<dbReference type="OrthoDB" id="11993at10239"/>
<dbReference type="EMBL" id="MG189906">
    <property type="protein sequence ID" value="ATS92298.1"/>
    <property type="molecule type" value="Genomic_DNA"/>
</dbReference>
<evidence type="ECO:0000313" key="3">
    <source>
        <dbReference type="EMBL" id="ATS92298.1"/>
    </source>
</evidence>
<dbReference type="Proteomes" id="UP000241675">
    <property type="component" value="Segment"/>
</dbReference>
<dbReference type="Gene3D" id="3.40.50.720">
    <property type="entry name" value="NAD(P)-binding Rossmann-like Domain"/>
    <property type="match status" value="1"/>
</dbReference>
<proteinExistence type="inferred from homology"/>
<evidence type="ECO:0000256" key="1">
    <source>
        <dbReference type="ARBA" id="ARBA00007637"/>
    </source>
</evidence>
<dbReference type="PANTHER" id="PTHR43000">
    <property type="entry name" value="DTDP-D-GLUCOSE 4,6-DEHYDRATASE-RELATED"/>
    <property type="match status" value="1"/>
</dbReference>
<protein>
    <submittedName>
        <fullName evidence="3">WcaG</fullName>
    </submittedName>
</protein>
<organism evidence="3 4">
    <name type="scientific">Stenotrophomonas phage vB_SmaS_DLP_5</name>
    <dbReference type="NCBI Taxonomy" id="2044561"/>
    <lineage>
        <taxon>Viruses</taxon>
        <taxon>Duplodnaviria</taxon>
        <taxon>Heunggongvirae</taxon>
        <taxon>Uroviricota</taxon>
        <taxon>Caudoviricetes</taxon>
        <taxon>Delepquintavirus</taxon>
        <taxon>Delepquintavirus DLP5</taxon>
    </lineage>
</organism>
<sequence>MRVAITGGTGFIGTNLTKYLQENEPNTEIVLVDLVAPCIELGPKTKFVYADIRNLKSLLNAFDGCDEVYNLAGILGTSELLSISSLACETNIVGACNVFDACIEKGVKRVYNVAKPHFEGYAENAYTLTKHSGELLGLMYRKTYGLDVATVRWLNAVGPYQHLYPVRKFLPMMILQAFYGYDLEVYGSGKQTIDPIDTRDLARFTLHACRELGQHPDVVDLGSGRAISCNDAAELILKLVKEAGIKTDSKVIHVPMRPGEADDINLCADTTYWDSVGMKTEFSFEDSIRDTIQYMRNLPAYHMQNALHFYGLT</sequence>
<comment type="similarity">
    <text evidence="1">Belongs to the NAD(P)-dependent epimerase/dehydratase family.</text>
</comment>
<keyword evidence="4" id="KW-1185">Reference proteome</keyword>
<feature type="domain" description="NAD-dependent epimerase/dehydratase" evidence="2">
    <location>
        <begin position="3"/>
        <end position="222"/>
    </location>
</feature>
<dbReference type="SUPFAM" id="SSF51735">
    <property type="entry name" value="NAD(P)-binding Rossmann-fold domains"/>
    <property type="match status" value="1"/>
</dbReference>
<dbReference type="InterPro" id="IPR036291">
    <property type="entry name" value="NAD(P)-bd_dom_sf"/>
</dbReference>
<gene>
    <name evidence="3" type="ORF">DLP05_100</name>
</gene>
<accession>A0A2D2W2D2</accession>
<name>A0A2D2W2D2_9CAUD</name>
<reference evidence="3 4" key="2">
    <citation type="submission" date="2017-11" db="EMBL/GenBank/DDBJ databases">
        <title>Lysogenic conversion of Stenotrophomonas maltophilia by temperate phage DLP4.</title>
        <authorList>
            <person name="Dennis J."/>
            <person name="Stothard P."/>
        </authorList>
    </citation>
    <scope>NUCLEOTIDE SEQUENCE [LARGE SCALE GENOMIC DNA]</scope>
</reference>
<evidence type="ECO:0000313" key="4">
    <source>
        <dbReference type="Proteomes" id="UP000241675"/>
    </source>
</evidence>